<feature type="compositionally biased region" description="Low complexity" evidence="1">
    <location>
        <begin position="175"/>
        <end position="184"/>
    </location>
</feature>
<keyword evidence="2" id="KW-1133">Transmembrane helix</keyword>
<proteinExistence type="predicted"/>
<feature type="transmembrane region" description="Helical" evidence="2">
    <location>
        <begin position="142"/>
        <end position="162"/>
    </location>
</feature>
<feature type="compositionally biased region" description="Gly residues" evidence="1">
    <location>
        <begin position="124"/>
        <end position="136"/>
    </location>
</feature>
<gene>
    <name evidence="4" type="ORF">OG398_16630</name>
</gene>
<dbReference type="PROSITE" id="PS51175">
    <property type="entry name" value="CBM6"/>
    <property type="match status" value="1"/>
</dbReference>
<feature type="compositionally biased region" description="Low complexity" evidence="1">
    <location>
        <begin position="76"/>
        <end position="108"/>
    </location>
</feature>
<protein>
    <submittedName>
        <fullName evidence="4">Carbohydrate-binding protein</fullName>
    </submittedName>
</protein>
<keyword evidence="2" id="KW-0812">Transmembrane</keyword>
<dbReference type="InterPro" id="IPR005084">
    <property type="entry name" value="CBM6"/>
</dbReference>
<feature type="domain" description="CBM6" evidence="3">
    <location>
        <begin position="205"/>
        <end position="336"/>
    </location>
</feature>
<evidence type="ECO:0000313" key="4">
    <source>
        <dbReference type="EMBL" id="WTW69785.1"/>
    </source>
</evidence>
<feature type="region of interest" description="Disordered" evidence="1">
    <location>
        <begin position="162"/>
        <end position="209"/>
    </location>
</feature>
<organism evidence="4">
    <name type="scientific">Streptomyces sp. NBC_00008</name>
    <dbReference type="NCBI Taxonomy" id="2903610"/>
    <lineage>
        <taxon>Bacteria</taxon>
        <taxon>Bacillati</taxon>
        <taxon>Actinomycetota</taxon>
        <taxon>Actinomycetes</taxon>
        <taxon>Kitasatosporales</taxon>
        <taxon>Streptomycetaceae</taxon>
        <taxon>Streptomyces</taxon>
    </lineage>
</organism>
<dbReference type="AlphaFoldDB" id="A0AAU2VQJ7"/>
<evidence type="ECO:0000256" key="1">
    <source>
        <dbReference type="SAM" id="MobiDB-lite"/>
    </source>
</evidence>
<dbReference type="InterPro" id="IPR008979">
    <property type="entry name" value="Galactose-bd-like_sf"/>
</dbReference>
<sequence length="342" mass="35377">MAGNNGASTPEDDDPFGYLYEDGRAAGAQPPGQGGYGYPGPAAQPGVPRTSYNQVRTVGERQYGQQVPQQGAYGYPPQAQNNAQYGQQQGQYAQPQGQYGQPNAQYAAPETYPGAPTSQVPHQGGRGNGGGPGKGGPNTKGLLIGAIAVVAVVLIGIGAALMTGDGDKDKKNDDAASSSSGAAGQVEESPKPQQSKTSEAPPELPKQDAASLKLGGDASLDNTVKGAKSNNGQYISLNAVGRSATWSVEVPEAGEYTLFVTYGVPGKDAKTSLTVNAEAPRSINMENFAHAPEGDLEKGWTRTFAYVNLTKGANTLMISCNDGDQCDANLDQLSLKAGHQTR</sequence>
<dbReference type="SUPFAM" id="SSF49785">
    <property type="entry name" value="Galactose-binding domain-like"/>
    <property type="match status" value="1"/>
</dbReference>
<keyword evidence="2" id="KW-0472">Membrane</keyword>
<evidence type="ECO:0000256" key="2">
    <source>
        <dbReference type="SAM" id="Phobius"/>
    </source>
</evidence>
<name>A0AAU2VQJ7_9ACTN</name>
<evidence type="ECO:0000259" key="3">
    <source>
        <dbReference type="PROSITE" id="PS51175"/>
    </source>
</evidence>
<dbReference type="GO" id="GO:0030246">
    <property type="term" value="F:carbohydrate binding"/>
    <property type="evidence" value="ECO:0007669"/>
    <property type="project" value="InterPro"/>
</dbReference>
<feature type="region of interest" description="Disordered" evidence="1">
    <location>
        <begin position="1"/>
        <end position="136"/>
    </location>
</feature>
<dbReference type="EMBL" id="CP108313">
    <property type="protein sequence ID" value="WTW69785.1"/>
    <property type="molecule type" value="Genomic_DNA"/>
</dbReference>
<feature type="compositionally biased region" description="Basic and acidic residues" evidence="1">
    <location>
        <begin position="165"/>
        <end position="174"/>
    </location>
</feature>
<accession>A0AAU2VQJ7</accession>
<dbReference type="Gene3D" id="2.60.120.260">
    <property type="entry name" value="Galactose-binding domain-like"/>
    <property type="match status" value="1"/>
</dbReference>
<reference evidence="4" key="1">
    <citation type="submission" date="2022-10" db="EMBL/GenBank/DDBJ databases">
        <title>The complete genomes of actinobacterial strains from the NBC collection.</title>
        <authorList>
            <person name="Joergensen T.S."/>
            <person name="Alvarez Arevalo M."/>
            <person name="Sterndorff E.B."/>
            <person name="Faurdal D."/>
            <person name="Vuksanovic O."/>
            <person name="Mourched A.-S."/>
            <person name="Charusanti P."/>
            <person name="Shaw S."/>
            <person name="Blin K."/>
            <person name="Weber T."/>
        </authorList>
    </citation>
    <scope>NUCLEOTIDE SEQUENCE</scope>
    <source>
        <strain evidence="4">NBC_00008</strain>
    </source>
</reference>